<feature type="compositionally biased region" description="Basic and acidic residues" evidence="1">
    <location>
        <begin position="3976"/>
        <end position="3988"/>
    </location>
</feature>
<feature type="region of interest" description="Disordered" evidence="1">
    <location>
        <begin position="201"/>
        <end position="338"/>
    </location>
</feature>
<feature type="region of interest" description="Disordered" evidence="1">
    <location>
        <begin position="1"/>
        <end position="69"/>
    </location>
</feature>
<feature type="region of interest" description="Disordered" evidence="1">
    <location>
        <begin position="822"/>
        <end position="895"/>
    </location>
</feature>
<feature type="region of interest" description="Disordered" evidence="1">
    <location>
        <begin position="2146"/>
        <end position="2345"/>
    </location>
</feature>
<feature type="compositionally biased region" description="Basic and acidic residues" evidence="1">
    <location>
        <begin position="2254"/>
        <end position="2279"/>
    </location>
</feature>
<feature type="compositionally biased region" description="Low complexity" evidence="1">
    <location>
        <begin position="3690"/>
        <end position="3703"/>
    </location>
</feature>
<feature type="compositionally biased region" description="Basic and acidic residues" evidence="1">
    <location>
        <begin position="2328"/>
        <end position="2340"/>
    </location>
</feature>
<feature type="region of interest" description="Disordered" evidence="1">
    <location>
        <begin position="351"/>
        <end position="388"/>
    </location>
</feature>
<feature type="compositionally biased region" description="Basic and acidic residues" evidence="1">
    <location>
        <begin position="3067"/>
        <end position="3096"/>
    </location>
</feature>
<feature type="compositionally biased region" description="Low complexity" evidence="1">
    <location>
        <begin position="43"/>
        <end position="59"/>
    </location>
</feature>
<feature type="compositionally biased region" description="Basic and acidic residues" evidence="1">
    <location>
        <begin position="1532"/>
        <end position="1543"/>
    </location>
</feature>
<accession>A0A086JZ18</accession>
<feature type="region of interest" description="Disordered" evidence="1">
    <location>
        <begin position="2904"/>
        <end position="2929"/>
    </location>
</feature>
<feature type="region of interest" description="Disordered" evidence="1">
    <location>
        <begin position="76"/>
        <end position="95"/>
    </location>
</feature>
<feature type="compositionally biased region" description="Basic and acidic residues" evidence="1">
    <location>
        <begin position="1562"/>
        <end position="1578"/>
    </location>
</feature>
<feature type="region of interest" description="Disordered" evidence="1">
    <location>
        <begin position="2685"/>
        <end position="2890"/>
    </location>
</feature>
<feature type="compositionally biased region" description="Basic and acidic residues" evidence="1">
    <location>
        <begin position="709"/>
        <end position="720"/>
    </location>
</feature>
<protein>
    <submittedName>
        <fullName evidence="2">Uncharacterized protein</fullName>
    </submittedName>
</protein>
<dbReference type="EMBL" id="AEYH02002581">
    <property type="protein sequence ID" value="KFG37386.1"/>
    <property type="molecule type" value="Genomic_DNA"/>
</dbReference>
<feature type="compositionally biased region" description="Low complexity" evidence="1">
    <location>
        <begin position="8"/>
        <end position="21"/>
    </location>
</feature>
<feature type="region of interest" description="Disordered" evidence="1">
    <location>
        <begin position="705"/>
        <end position="804"/>
    </location>
</feature>
<feature type="compositionally biased region" description="Basic and acidic residues" evidence="1">
    <location>
        <begin position="822"/>
        <end position="842"/>
    </location>
</feature>
<feature type="compositionally biased region" description="Basic and acidic residues" evidence="1">
    <location>
        <begin position="3857"/>
        <end position="3875"/>
    </location>
</feature>
<feature type="compositionally biased region" description="Low complexity" evidence="1">
    <location>
        <begin position="3927"/>
        <end position="3939"/>
    </location>
</feature>
<feature type="compositionally biased region" description="Basic and acidic residues" evidence="1">
    <location>
        <begin position="1286"/>
        <end position="1306"/>
    </location>
</feature>
<feature type="compositionally biased region" description="Low complexity" evidence="1">
    <location>
        <begin position="3191"/>
        <end position="3204"/>
    </location>
</feature>
<feature type="compositionally biased region" description="Basic and acidic residues" evidence="1">
    <location>
        <begin position="455"/>
        <end position="484"/>
    </location>
</feature>
<feature type="compositionally biased region" description="Basic and acidic residues" evidence="1">
    <location>
        <begin position="3118"/>
        <end position="3134"/>
    </location>
</feature>
<feature type="compositionally biased region" description="Low complexity" evidence="1">
    <location>
        <begin position="3738"/>
        <end position="3751"/>
    </location>
</feature>
<feature type="region of interest" description="Disordered" evidence="1">
    <location>
        <begin position="1080"/>
        <end position="1124"/>
    </location>
</feature>
<feature type="compositionally biased region" description="Basic residues" evidence="1">
    <location>
        <begin position="730"/>
        <end position="740"/>
    </location>
</feature>
<feature type="compositionally biased region" description="Basic and acidic residues" evidence="1">
    <location>
        <begin position="1512"/>
        <end position="1524"/>
    </location>
</feature>
<feature type="compositionally biased region" description="Low complexity" evidence="1">
    <location>
        <begin position="1929"/>
        <end position="1941"/>
    </location>
</feature>
<feature type="compositionally biased region" description="Basic and acidic residues" evidence="1">
    <location>
        <begin position="2482"/>
        <end position="2502"/>
    </location>
</feature>
<reference evidence="2 3" key="1">
    <citation type="submission" date="2014-07" db="EMBL/GenBank/DDBJ databases">
        <authorList>
            <person name="Sibley D."/>
            <person name="Venepally P."/>
            <person name="Karamycheva S."/>
            <person name="Hadjithomas M."/>
            <person name="Khan A."/>
            <person name="Brunk B."/>
            <person name="Roos D."/>
            <person name="Caler E."/>
            <person name="Lorenzi H."/>
        </authorList>
    </citation>
    <scope>NUCLEOTIDE SEQUENCE [LARGE SCALE GENOMIC DNA]</scope>
    <source>
        <strain evidence="2 3">FOU</strain>
    </source>
</reference>
<feature type="compositionally biased region" description="Low complexity" evidence="1">
    <location>
        <begin position="3145"/>
        <end position="3157"/>
    </location>
</feature>
<feature type="compositionally biased region" description="Polar residues" evidence="1">
    <location>
        <begin position="3917"/>
        <end position="3926"/>
    </location>
</feature>
<feature type="compositionally biased region" description="Basic and acidic residues" evidence="1">
    <location>
        <begin position="1943"/>
        <end position="1956"/>
    </location>
</feature>
<evidence type="ECO:0000313" key="3">
    <source>
        <dbReference type="Proteomes" id="UP000028838"/>
    </source>
</evidence>
<feature type="region of interest" description="Disordered" evidence="1">
    <location>
        <begin position="2393"/>
        <end position="2433"/>
    </location>
</feature>
<gene>
    <name evidence="2" type="ORF">TGFOU_276200</name>
</gene>
<feature type="compositionally biased region" description="Polar residues" evidence="1">
    <location>
        <begin position="3757"/>
        <end position="3766"/>
    </location>
</feature>
<feature type="compositionally biased region" description="Basic and acidic residues" evidence="1">
    <location>
        <begin position="4143"/>
        <end position="4152"/>
    </location>
</feature>
<feature type="region of interest" description="Disordered" evidence="1">
    <location>
        <begin position="1147"/>
        <end position="1358"/>
    </location>
</feature>
<feature type="compositionally biased region" description="Basic and acidic residues" evidence="1">
    <location>
        <begin position="2187"/>
        <end position="2205"/>
    </location>
</feature>
<feature type="region of interest" description="Disordered" evidence="1">
    <location>
        <begin position="528"/>
        <end position="593"/>
    </location>
</feature>
<feature type="compositionally biased region" description="Basic and acidic residues" evidence="1">
    <location>
        <begin position="3371"/>
        <end position="3389"/>
    </location>
</feature>
<feature type="compositionally biased region" description="Low complexity" evidence="1">
    <location>
        <begin position="3228"/>
        <end position="3246"/>
    </location>
</feature>
<feature type="compositionally biased region" description="Polar residues" evidence="1">
    <location>
        <begin position="1108"/>
        <end position="1119"/>
    </location>
</feature>
<feature type="compositionally biased region" description="Basic and acidic residues" evidence="1">
    <location>
        <begin position="4034"/>
        <end position="4059"/>
    </location>
</feature>
<feature type="region of interest" description="Disordered" evidence="1">
    <location>
        <begin position="157"/>
        <end position="177"/>
    </location>
</feature>
<feature type="compositionally biased region" description="Polar residues" evidence="1">
    <location>
        <begin position="3678"/>
        <end position="3689"/>
    </location>
</feature>
<feature type="compositionally biased region" description="Basic and acidic residues" evidence="1">
    <location>
        <begin position="2306"/>
        <end position="2319"/>
    </location>
</feature>
<feature type="compositionally biased region" description="Basic and acidic residues" evidence="1">
    <location>
        <begin position="3410"/>
        <end position="3424"/>
    </location>
</feature>
<feature type="compositionally biased region" description="Basic and acidic residues" evidence="1">
    <location>
        <begin position="3492"/>
        <end position="3514"/>
    </location>
</feature>
<dbReference type="OrthoDB" id="10493555at2759"/>
<feature type="compositionally biased region" description="Polar residues" evidence="1">
    <location>
        <begin position="3317"/>
        <end position="3328"/>
    </location>
</feature>
<feature type="region of interest" description="Disordered" evidence="1">
    <location>
        <begin position="444"/>
        <end position="507"/>
    </location>
</feature>
<feature type="compositionally biased region" description="Basic and acidic residues" evidence="1">
    <location>
        <begin position="1588"/>
        <end position="1620"/>
    </location>
</feature>
<feature type="region of interest" description="Disordered" evidence="1">
    <location>
        <begin position="4143"/>
        <end position="4196"/>
    </location>
</feature>
<feature type="compositionally biased region" description="Basic and acidic residues" evidence="1">
    <location>
        <begin position="1344"/>
        <end position="1357"/>
    </location>
</feature>
<feature type="compositionally biased region" description="Basic and acidic residues" evidence="1">
    <location>
        <begin position="2116"/>
        <end position="2133"/>
    </location>
</feature>
<feature type="region of interest" description="Disordered" evidence="1">
    <location>
        <begin position="1512"/>
        <end position="1991"/>
    </location>
</feature>
<feature type="compositionally biased region" description="Low complexity" evidence="1">
    <location>
        <begin position="401"/>
        <end position="413"/>
    </location>
</feature>
<feature type="region of interest" description="Disordered" evidence="1">
    <location>
        <begin position="3553"/>
        <end position="3587"/>
    </location>
</feature>
<feature type="region of interest" description="Disordered" evidence="1">
    <location>
        <begin position="3485"/>
        <end position="3527"/>
    </location>
</feature>
<feature type="compositionally biased region" description="Basic and acidic residues" evidence="1">
    <location>
        <begin position="1811"/>
        <end position="1828"/>
    </location>
</feature>
<feature type="compositionally biased region" description="Low complexity" evidence="1">
    <location>
        <begin position="3879"/>
        <end position="3894"/>
    </location>
</feature>
<feature type="compositionally biased region" description="Polar residues" evidence="1">
    <location>
        <begin position="1203"/>
        <end position="1223"/>
    </location>
</feature>
<feature type="compositionally biased region" description="Polar residues" evidence="1">
    <location>
        <begin position="1970"/>
        <end position="1980"/>
    </location>
</feature>
<dbReference type="VEuPathDB" id="ToxoDB:TGFOU_276200"/>
<feature type="compositionally biased region" description="Basic and acidic residues" evidence="1">
    <location>
        <begin position="493"/>
        <end position="502"/>
    </location>
</feature>
<feature type="region of interest" description="Disordered" evidence="1">
    <location>
        <begin position="3228"/>
        <end position="3253"/>
    </location>
</feature>
<name>A0A086JZ18_TOXGO</name>
<feature type="compositionally biased region" description="Polar residues" evidence="1">
    <location>
        <begin position="1833"/>
        <end position="1846"/>
    </location>
</feature>
<feature type="compositionally biased region" description="Basic residues" evidence="1">
    <location>
        <begin position="4172"/>
        <end position="4182"/>
    </location>
</feature>
<feature type="compositionally biased region" description="Basic and acidic residues" evidence="1">
    <location>
        <begin position="2082"/>
        <end position="2100"/>
    </location>
</feature>
<feature type="compositionally biased region" description="Basic and acidic residues" evidence="1">
    <location>
        <begin position="157"/>
        <end position="174"/>
    </location>
</feature>
<feature type="region of interest" description="Disordered" evidence="1">
    <location>
        <begin position="401"/>
        <end position="430"/>
    </location>
</feature>
<feature type="region of interest" description="Disordered" evidence="1">
    <location>
        <begin position="658"/>
        <end position="693"/>
    </location>
</feature>
<feature type="compositionally biased region" description="Low complexity" evidence="1">
    <location>
        <begin position="1631"/>
        <end position="1642"/>
    </location>
</feature>
<feature type="compositionally biased region" description="Low complexity" evidence="1">
    <location>
        <begin position="3632"/>
        <end position="3649"/>
    </location>
</feature>
<feature type="compositionally biased region" description="Basic and acidic residues" evidence="1">
    <location>
        <begin position="2788"/>
        <end position="2805"/>
    </location>
</feature>
<feature type="region of interest" description="Disordered" evidence="1">
    <location>
        <begin position="2082"/>
        <end position="2134"/>
    </location>
</feature>
<dbReference type="Proteomes" id="UP000028838">
    <property type="component" value="Unassembled WGS sequence"/>
</dbReference>
<proteinExistence type="predicted"/>
<evidence type="ECO:0000256" key="1">
    <source>
        <dbReference type="SAM" id="MobiDB-lite"/>
    </source>
</evidence>
<sequence>MPDLAAVPSSSKFSSPLDSGPGVATAHRRGPASPGPCSPLGGSIVSPSTSRVPPVSSNSQRSANIPFRRAENFTLAGSIPTDAPTAGHRSLSTKNVNSPFSVRTLRCCLSPPVEASGLEAFSFSSHSSRPPSSFSGASSHAATVAEMRARLRMHLQEEGKEQKETAPSKVDKCSNDSGSSLPSLSAVHLCTASGSCSSCSPDAGVSHQTPRRPCAPSETAGSDAPFAAPFPPHYTGDYTPADQERGKGGEACIIGPSGPDCQGVAAETSRRKKSPFDGRQASLKETMVAKCRHSLSEKTRDSGTKNDTRLLEVKHAEQGGSPNRGSAPRGKESVESSLSRWGLFPEKTAFYSFSPFSPPGREAPRGTTLRSGLQVSEADPHDPSLVPSSVRLKNLNVSQSSSLLLSSAAPSSQKRTSNRSDQSHPSASHRVIADLQAQLRRIRNGGQGELSALERGGDKKVAREGRDHKVEDQMQEEDWKLDGKNRKKGAKNTHAERQRRLEDSDENSYCSALSAAAEEALDRAWSRLEGTSRESSKSSLRDSPLVIEEGEGSLEAPQKSKPRIERKNVKRTGATEERRTRGPVSSTIQSSSSLLSKPVNLEAKLAIGGKVFRVDDLTSIRQGLFKALDEAHNHFRKCRSAGCENGDLQIARTRLSPSQKATRCRDLDRRSTTAEELRGRAPTSLLQSSSGIARGRSETGWIALAGDSGFHDNEPRRTREASSTNQTDSRRRKHSSTRRRPSLERDVKSRRRKSASPASTGRDESAGTDHEEPGPHRSRDKCESRDSHQASRSGERKKSEAQNPQKRLCIDDACVVRSLHGGDKTSVEKSDVVDEKKPDTCRRTQPRLRAGFPQECQVPRGLPGGRRADDSPPSRCGDSQHPGSRLSPNKMTATPRSPFLSAAVCPAEDEELRNLTLGTRRGADYRAWSLPNDDQTHRGFGGLPKRETRGQESEKRTILHDVVESSPEPLSSAKSARLKTKGCEETTSARGPQDSHMAGVLSRTEAMEKRLIVTKEIANGRVLSSSNAAFSCEKAPDGEDVVMTGRDVSLRGKPLSVTLSKGQDSGVSVSLSHAGESVVVARKRERSSREAPYVSPSLSQESHEQQKRQYTARQKSPVSAASPADGLRDRVCVLPLSALSTTDNLHPITEAASKMERGGDCRKKKSRRSSSMPVMEKLALLLSLDRPSPQVKGDVSTHERQGRSTPSSWCSPDQSACGSNFSSEGFKDSRKLADRSAEQHRICCVPTRTEERDSRVSAPKPSPAAEQDNAGHPRHTVPSPLASQSLDRESETPFERQQLRKAEAFRRSSKSPTTGITCRDKHELESMPPSLSPPYNVPSLLSRSAEDARENRGRDRPAAALVGLRPAPQEVKPREMRSGRKDVNTAVVCNSFSPPGRRIALRKHISTRTGSKAALAASEEETSEAVLVGDSPSLSPLQSPPLLTSPGAFRVPLGSAASPGFRPEQFRRRDASGELEFPHTQRLEEPAVGSQLFLDIHPLQVRLLEAGTSCRGRQEELREKELRAHSTTAWREPGEGDNRREETDAQASMPANPLNSVQKGLGKKEEKLHCGRGSREPSDANLAAKRAQRCESDESGAERRSVPTEPSGRDEDRTSMENKQDCAAALTDTEAGYGSVGSSSAVLPPVKKEHLQSGLEGLRTSRTLSPNSSEHCPLDATPSNPAAGPTPREMETPSPLPSRRRRPTHLRSCQQELDSQKLRDAQALGARESGGELSSATRQPHALHRTHSSVEEEGEKGEGEAGEGAIVFFSPLSIPRRGSCARTQASRESMPESGDAAGDGVQGEEEEGVSEAERRDRERQAERDRRMVDLPSVPSSCRSGGSLTNCSLQSVRDSRSRRSSLASSLLDEDEERLSHERGTDRVTEENVWGHRDTTDESRGPDRTAETSRNSRNQAAGAPISSEIPVAQNLSISSSSSSLPSPRACHEHLGRNGDDGVPRTSCEGVEAPEAVSSSSRPTHGTNRVLPAVPGQESETSLSSFLQWKDKGAVSDREIEDLLDSVEVFLLALDGDGHGLSLRLLERHTRQLQLRPKAELKGEKRETYAQYEKAPAMGGRRFPWMQGEKTKEREQRGDRVASELCRRASPSVEPPIEEDEEKKERGEPAEREESKERTRARLRHLQEQLLAFKKIQNSPEQPHRALPVRSPLRAHREGVGVFTRPEGEEREEQDARGEKETNKAEGGDKTINEAAEDERETVKSPLSSGGSLPFKRPPDAPEAPHSFGGNLVESSIHANAHREPENGEGKLEKTEQPQHKPEDKPLASVYTVLSSKLTIGEDADPSTFGPPETKEKTAPRSHPSDAECPVSQMRKTESPSHSEPRLHPNLMPLACSDRLQSIAPLCQGERQGASEERARKQKEGGAVVVSISSAASLHEKQEMKVVLPNMEERPEGDRNDGNNEHVKDEDEEKKDKDTGVVLEVPKLGLDGAIVAEKLAWSSTPGLSASKQELASGISETIASLPSISRDEVMPHNDEARSREKRETDQGSELGAACTDNTLPGFGGNRAAEITSAELRQEPYTLAPSQPVTWLQAETQGNEDEMTSGVLLSQTPDEPVTPFHLHSISRLRVLPSTAGRNAEPYLQAPEPRHSYSDFLPFSASSFSASSSSSASSFSAASSSASSSASFSAASGVVSSPFPSSCPDPVACGSLSISPFSGCPSRAACLVSRGVDGEDSEKRESADERARDNWEQSEEHLVSALSRLTPSERSRQNSGAPRVPYRFGPPVAPGAGHRREERGDGASSGESAVEGKKNGELSWSSGAHIGAINGEAKPRAPAEKPEEEQRPEGPAEVEASADADAQGPREPFTTLNRRGKPLGEGFEIRREGGEASTFYEGSAEMSVFPHTGRFFEEDPSDDIFSLGDSPAASGPEELLLSRPVSALEENPSVSLLAPTGRTLHPSGSRVSSPRSEAIGAIEVERSLDTGLLRAGAPPRLRHEAPADPTVSEPPARPRVSESETAETRQPLLTDLRGAKVDEGPTAAQEETGDIFKETSETPREHCPAPSWGELSPREEQAASETEPHTRAEVAKEEPKAPPNAPDSSFAWWERSLSKTNRENFDLEREAAQKHPEERAAEKRSLSPHASEAQVPLVCMRSATNRDSPDRPGNADKERRGESEGDFASPPPRGLASPAAAGLPPRTFFEREKEEATGASKHSPATPAEASVTEQMERIPSSPSPSLCSPIDSEPTAEDAELDARVGADCAERCDSKTSFSASSPVSPSSWKQPPASCPRESTLVLGSSADSEFGLASVTAGSSSVSASSCGRERTAIGAPSSVCVSPGEEISASIEICAMLQEASPPSRSLGSTAPSGLASELPALGQKGQKSEYVPLARTEKETSGAQFQEARTWGLRRKDKEKEERGKTNEDDARLFFSPEEVGAGSRKAPATEGLGDREEREAVEKASEARSGGSLLPTQGGLQGRWREDLENCFAGRAAGPPQSPAESLSGARPAYRLTGAEAWGSTALGACGGRHGSEEAQRVAGEAGKKSEAEKGSNGETEAGGKPVPVKRQELVASVAARRIALGQPLEREDRERYFAVGDQGKGGAEDAPLSLEIRPRERNREASPELAAFGPRVLAAPAAPKLNPHLFPPRLPSLVFEPSSTCAAPEWTQSPRSACRPRKSSSPASASGHRSQPPTLAARRSVSGVSQRKDRAGKTFSESSAELQESNGRAAGACAVAPCGGLREPTGRASPPPQLAQEQRVPLPRVRPSVNPATIRPQPSASASSPRSSYAKAGQSVSPCSQEQPVADSPLAPPASPEETGTPDPSTLGPPCLPSSCLARAPGPPRALVGRDASKSGAAEPGESRDSRRGIAHPGESSFSDPLRGAPETATTRRQNGDTRKRGEEDGETRQQERQNPPEAGAPGPSAGPVSPRLQDERSDCFRGHEIEENGANPPLSTQNESTVGASASSCSRTSSRGAEKVSRRSGSLGAAVRRLSSKCRVGSIKGNSFQRKQAQEERPSSELKPGDAFAFLPSSRLRRKKAAGAPSALGDPDSSESPGDRGEGPSSGATKDGEKPEREAPQKSRDTSPPSEERPHALVQPAAQALPPPMAPRLSFQSARGSSGGQVPGGSGRGAPGPEREFQGASISAHSRSLFRRFSFSSEPAESSVSASGAVHRLFARQEEKHGLRAADTPQKGPEEALAATTKEKKTKRFSLGRRHSVEGTGRHDNMAP</sequence>
<feature type="compositionally biased region" description="Basic and acidic residues" evidence="1">
    <location>
        <begin position="562"/>
        <end position="580"/>
    </location>
</feature>
<feature type="compositionally biased region" description="Basic and acidic residues" evidence="1">
    <location>
        <begin position="1872"/>
        <end position="1905"/>
    </location>
</feature>
<feature type="compositionally biased region" description="Basic and acidic residues" evidence="1">
    <location>
        <begin position="944"/>
        <end position="963"/>
    </location>
</feature>
<feature type="compositionally biased region" description="Polar residues" evidence="1">
    <location>
        <begin position="1660"/>
        <end position="1670"/>
    </location>
</feature>
<feature type="compositionally biased region" description="Basic and acidic residues" evidence="1">
    <location>
        <begin position="2404"/>
        <end position="2432"/>
    </location>
</feature>
<feature type="region of interest" description="Disordered" evidence="1">
    <location>
        <begin position="3317"/>
        <end position="3469"/>
    </location>
</feature>
<feature type="compositionally biased region" description="Polar residues" evidence="1">
    <location>
        <begin position="886"/>
        <end position="895"/>
    </location>
</feature>
<feature type="compositionally biased region" description="Basic and acidic residues" evidence="1">
    <location>
        <begin position="1225"/>
        <end position="1241"/>
    </location>
</feature>
<feature type="compositionally biased region" description="Basic and acidic residues" evidence="1">
    <location>
        <begin position="3896"/>
        <end position="3910"/>
    </location>
</feature>
<feature type="compositionally biased region" description="Gly residues" evidence="1">
    <location>
        <begin position="4085"/>
        <end position="4098"/>
    </location>
</feature>
<feature type="compositionally biased region" description="Basic and acidic residues" evidence="1">
    <location>
        <begin position="3027"/>
        <end position="3051"/>
    </location>
</feature>
<feature type="compositionally biased region" description="Basic and acidic residues" evidence="1">
    <location>
        <begin position="3575"/>
        <end position="3585"/>
    </location>
</feature>
<feature type="compositionally biased region" description="Basic and acidic residues" evidence="1">
    <location>
        <begin position="3005"/>
        <end position="3018"/>
    </location>
</feature>
<feature type="region of interest" description="Disordered" evidence="1">
    <location>
        <begin position="2941"/>
        <end position="3215"/>
    </location>
</feature>
<feature type="region of interest" description="Disordered" evidence="1">
    <location>
        <begin position="928"/>
        <end position="998"/>
    </location>
</feature>
<organism evidence="2 3">
    <name type="scientific">Toxoplasma gondii FOU</name>
    <dbReference type="NCBI Taxonomy" id="943167"/>
    <lineage>
        <taxon>Eukaryota</taxon>
        <taxon>Sar</taxon>
        <taxon>Alveolata</taxon>
        <taxon>Apicomplexa</taxon>
        <taxon>Conoidasida</taxon>
        <taxon>Coccidia</taxon>
        <taxon>Eucoccidiorida</taxon>
        <taxon>Eimeriorina</taxon>
        <taxon>Sarcocystidae</taxon>
        <taxon>Toxoplasma</taxon>
    </lineage>
</organism>
<feature type="region of interest" description="Disordered" evidence="1">
    <location>
        <begin position="2479"/>
        <end position="2522"/>
    </location>
</feature>
<feature type="compositionally biased region" description="Basic and acidic residues" evidence="1">
    <location>
        <begin position="294"/>
        <end position="317"/>
    </location>
</feature>
<feature type="compositionally biased region" description="Basic and acidic residues" evidence="1">
    <location>
        <begin position="2692"/>
        <end position="2713"/>
    </location>
</feature>
<feature type="region of interest" description="Disordered" evidence="1">
    <location>
        <begin position="3623"/>
        <end position="4111"/>
    </location>
</feature>
<feature type="compositionally biased region" description="Basic and acidic residues" evidence="1">
    <location>
        <begin position="528"/>
        <end position="540"/>
    </location>
</feature>
<evidence type="ECO:0000313" key="2">
    <source>
        <dbReference type="EMBL" id="KFG37386.1"/>
    </source>
</evidence>
<feature type="compositionally biased region" description="Basic and acidic residues" evidence="1">
    <location>
        <begin position="663"/>
        <end position="679"/>
    </location>
</feature>
<comment type="caution">
    <text evidence="2">The sequence shown here is derived from an EMBL/GenBank/DDBJ whole genome shotgun (WGS) entry which is preliminary data.</text>
</comment>
<feature type="compositionally biased region" description="Basic and acidic residues" evidence="1">
    <location>
        <begin position="761"/>
        <end position="800"/>
    </location>
</feature>
<feature type="compositionally biased region" description="Basic and acidic residues" evidence="1">
    <location>
        <begin position="4183"/>
        <end position="4196"/>
    </location>
</feature>